<gene>
    <name evidence="1" type="ORF">TIFTF001_017219</name>
</gene>
<proteinExistence type="predicted"/>
<organism evidence="1 2">
    <name type="scientific">Ficus carica</name>
    <name type="common">Common fig</name>
    <dbReference type="NCBI Taxonomy" id="3494"/>
    <lineage>
        <taxon>Eukaryota</taxon>
        <taxon>Viridiplantae</taxon>
        <taxon>Streptophyta</taxon>
        <taxon>Embryophyta</taxon>
        <taxon>Tracheophyta</taxon>
        <taxon>Spermatophyta</taxon>
        <taxon>Magnoliopsida</taxon>
        <taxon>eudicotyledons</taxon>
        <taxon>Gunneridae</taxon>
        <taxon>Pentapetalae</taxon>
        <taxon>rosids</taxon>
        <taxon>fabids</taxon>
        <taxon>Rosales</taxon>
        <taxon>Moraceae</taxon>
        <taxon>Ficeae</taxon>
        <taxon>Ficus</taxon>
    </lineage>
</organism>
<evidence type="ECO:0000313" key="2">
    <source>
        <dbReference type="Proteomes" id="UP001187192"/>
    </source>
</evidence>
<protein>
    <submittedName>
        <fullName evidence="1">Uncharacterized protein</fullName>
    </submittedName>
</protein>
<dbReference type="AlphaFoldDB" id="A0AA88D9G6"/>
<sequence length="110" mass="12254">MVATAGESLERPTKQSFVPVLAPLNVASSTLSRREDCCRQRASKEPRDIPELCQKWLTICCPYGLSSVKKFDKRASRQSTILTAFSIDSTWTSIGLISITCQLCVMLARR</sequence>
<dbReference type="Proteomes" id="UP001187192">
    <property type="component" value="Unassembled WGS sequence"/>
</dbReference>
<evidence type="ECO:0000313" key="1">
    <source>
        <dbReference type="EMBL" id="GMN48041.1"/>
    </source>
</evidence>
<reference evidence="1" key="1">
    <citation type="submission" date="2023-07" db="EMBL/GenBank/DDBJ databases">
        <title>draft genome sequence of fig (Ficus carica).</title>
        <authorList>
            <person name="Takahashi T."/>
            <person name="Nishimura K."/>
        </authorList>
    </citation>
    <scope>NUCLEOTIDE SEQUENCE</scope>
</reference>
<comment type="caution">
    <text evidence="1">The sequence shown here is derived from an EMBL/GenBank/DDBJ whole genome shotgun (WGS) entry which is preliminary data.</text>
</comment>
<name>A0AA88D9G6_FICCA</name>
<dbReference type="EMBL" id="BTGU01000027">
    <property type="protein sequence ID" value="GMN48041.1"/>
    <property type="molecule type" value="Genomic_DNA"/>
</dbReference>
<accession>A0AA88D9G6</accession>
<keyword evidence="2" id="KW-1185">Reference proteome</keyword>